<dbReference type="Proteomes" id="UP000183685">
    <property type="component" value="Unassembled WGS sequence"/>
</dbReference>
<feature type="chain" id="PRO_5010186815" description="Outer membrane protein beta-barrel domain-containing protein" evidence="2">
    <location>
        <begin position="20"/>
        <end position="171"/>
    </location>
</feature>
<evidence type="ECO:0000313" key="4">
    <source>
        <dbReference type="EMBL" id="SDD92908.1"/>
    </source>
</evidence>
<organism evidence="4 5">
    <name type="scientific">Kordiimonas lacus</name>
    <dbReference type="NCBI Taxonomy" id="637679"/>
    <lineage>
        <taxon>Bacteria</taxon>
        <taxon>Pseudomonadati</taxon>
        <taxon>Pseudomonadota</taxon>
        <taxon>Alphaproteobacteria</taxon>
        <taxon>Kordiimonadales</taxon>
        <taxon>Kordiimonadaceae</taxon>
        <taxon>Kordiimonas</taxon>
    </lineage>
</organism>
<reference evidence="4 5" key="1">
    <citation type="submission" date="2016-10" db="EMBL/GenBank/DDBJ databases">
        <authorList>
            <person name="de Groot N.N."/>
        </authorList>
    </citation>
    <scope>NUCLEOTIDE SEQUENCE [LARGE SCALE GENOMIC DNA]</scope>
    <source>
        <strain evidence="4 5">CGMCC 1.9109</strain>
    </source>
</reference>
<protein>
    <recommendedName>
        <fullName evidence="3">Outer membrane protein beta-barrel domain-containing protein</fullName>
    </recommendedName>
</protein>
<evidence type="ECO:0000256" key="2">
    <source>
        <dbReference type="SAM" id="SignalP"/>
    </source>
</evidence>
<dbReference type="RefSeq" id="WP_068302890.1">
    <property type="nucleotide sequence ID" value="NZ_FNAK01000003.1"/>
</dbReference>
<feature type="signal peptide" evidence="2">
    <location>
        <begin position="1"/>
        <end position="19"/>
    </location>
</feature>
<evidence type="ECO:0000313" key="5">
    <source>
        <dbReference type="Proteomes" id="UP000183685"/>
    </source>
</evidence>
<dbReference type="OrthoDB" id="9815357at2"/>
<dbReference type="SUPFAM" id="SSF56925">
    <property type="entry name" value="OMPA-like"/>
    <property type="match status" value="1"/>
</dbReference>
<sequence length="171" mass="18392">MKLFLTTGAILAAATTAHADDTKHFDGGYIAGEGGYLTGDGPDGAYYGGFAGFRWQDNNNFVFGLEGSFGTTSVGTYYDESDSEDFYKSQWTALATAGYANGRNLFVVGGGYARANSSYVYGGESTDASYGVVAGMVGYEHAFDDLISLRARVVTYEFKQFIPSLGFVFRF</sequence>
<gene>
    <name evidence="4" type="ORF">SAMN04488071_1717</name>
</gene>
<dbReference type="EMBL" id="FNAK01000003">
    <property type="protein sequence ID" value="SDD92908.1"/>
    <property type="molecule type" value="Genomic_DNA"/>
</dbReference>
<dbReference type="InterPro" id="IPR027385">
    <property type="entry name" value="Beta-barrel_OMP"/>
</dbReference>
<evidence type="ECO:0000259" key="3">
    <source>
        <dbReference type="Pfam" id="PF13505"/>
    </source>
</evidence>
<feature type="domain" description="Outer membrane protein beta-barrel" evidence="3">
    <location>
        <begin position="9"/>
        <end position="158"/>
    </location>
</feature>
<proteinExistence type="predicted"/>
<keyword evidence="5" id="KW-1185">Reference proteome</keyword>
<evidence type="ECO:0000256" key="1">
    <source>
        <dbReference type="ARBA" id="ARBA00022729"/>
    </source>
</evidence>
<name>A0A1G6YRA5_9PROT</name>
<keyword evidence="1 2" id="KW-0732">Signal</keyword>
<dbReference type="Pfam" id="PF13505">
    <property type="entry name" value="OMP_b-brl"/>
    <property type="match status" value="1"/>
</dbReference>
<accession>A0A1G6YRA5</accession>
<dbReference type="InterPro" id="IPR011250">
    <property type="entry name" value="OMP/PagP_B-barrel"/>
</dbReference>
<dbReference type="STRING" id="637679.GCA_001550055_01398"/>
<dbReference type="AlphaFoldDB" id="A0A1G6YRA5"/>